<evidence type="ECO:0008006" key="5">
    <source>
        <dbReference type="Google" id="ProtNLM"/>
    </source>
</evidence>
<dbReference type="AlphaFoldDB" id="A0A974DSQ6"/>
<keyword evidence="2" id="KW-0175">Coiled coil</keyword>
<organism evidence="3 4">
    <name type="scientific">Xenopus laevis</name>
    <name type="common">African clawed frog</name>
    <dbReference type="NCBI Taxonomy" id="8355"/>
    <lineage>
        <taxon>Eukaryota</taxon>
        <taxon>Metazoa</taxon>
        <taxon>Chordata</taxon>
        <taxon>Craniata</taxon>
        <taxon>Vertebrata</taxon>
        <taxon>Euteleostomi</taxon>
        <taxon>Amphibia</taxon>
        <taxon>Batrachia</taxon>
        <taxon>Anura</taxon>
        <taxon>Pipoidea</taxon>
        <taxon>Pipidae</taxon>
        <taxon>Xenopodinae</taxon>
        <taxon>Xenopus</taxon>
        <taxon>Xenopus</taxon>
    </lineage>
</organism>
<evidence type="ECO:0000313" key="3">
    <source>
        <dbReference type="EMBL" id="OCT97237.1"/>
    </source>
</evidence>
<dbReference type="EMBL" id="CM004467">
    <property type="protein sequence ID" value="OCT97237.1"/>
    <property type="molecule type" value="Genomic_DNA"/>
</dbReference>
<evidence type="ECO:0000313" key="4">
    <source>
        <dbReference type="Proteomes" id="UP000694892"/>
    </source>
</evidence>
<dbReference type="PANTHER" id="PTHR22461">
    <property type="entry name" value="SERINE-RICH COILED-COIL DOMAIN-CONTAINING PROTEIN 2-RELATED"/>
    <property type="match status" value="1"/>
</dbReference>
<dbReference type="InterPro" id="IPR029627">
    <property type="entry name" value="CCSER"/>
</dbReference>
<dbReference type="PANTHER" id="PTHR22461:SF1">
    <property type="entry name" value="SERINE-RICH COILED-COIL DOMAIN-CONTAINING PROTEIN 1"/>
    <property type="match status" value="1"/>
</dbReference>
<protein>
    <recommendedName>
        <fullName evidence="5">CCSE1 protein</fullName>
    </recommendedName>
</protein>
<name>A0A974DSQ6_XENLA</name>
<reference evidence="4" key="1">
    <citation type="journal article" date="2016" name="Nature">
        <title>Genome evolution in the allotetraploid frog Xenopus laevis.</title>
        <authorList>
            <person name="Session A.M."/>
            <person name="Uno Y."/>
            <person name="Kwon T."/>
            <person name="Chapman J.A."/>
            <person name="Toyoda A."/>
            <person name="Takahashi S."/>
            <person name="Fukui A."/>
            <person name="Hikosaka A."/>
            <person name="Suzuki A."/>
            <person name="Kondo M."/>
            <person name="van Heeringen S.J."/>
            <person name="Quigley I."/>
            <person name="Heinz S."/>
            <person name="Ogino H."/>
            <person name="Ochi H."/>
            <person name="Hellsten U."/>
            <person name="Lyons J.B."/>
            <person name="Simakov O."/>
            <person name="Putnam N."/>
            <person name="Stites J."/>
            <person name="Kuroki Y."/>
            <person name="Tanaka T."/>
            <person name="Michiue T."/>
            <person name="Watanabe M."/>
            <person name="Bogdanovic O."/>
            <person name="Lister R."/>
            <person name="Georgiou G."/>
            <person name="Paranjpe S.S."/>
            <person name="van Kruijsbergen I."/>
            <person name="Shu S."/>
            <person name="Carlson J."/>
            <person name="Kinoshita T."/>
            <person name="Ohta Y."/>
            <person name="Mawaribuchi S."/>
            <person name="Jenkins J."/>
            <person name="Grimwood J."/>
            <person name="Schmutz J."/>
            <person name="Mitros T."/>
            <person name="Mozaffari S.V."/>
            <person name="Suzuki Y."/>
            <person name="Haramoto Y."/>
            <person name="Yamamoto T.S."/>
            <person name="Takagi C."/>
            <person name="Heald R."/>
            <person name="Miller K."/>
            <person name="Haudenschild C."/>
            <person name="Kitzman J."/>
            <person name="Nakayama T."/>
            <person name="Izutsu Y."/>
            <person name="Robert J."/>
            <person name="Fortriede J."/>
            <person name="Burns K."/>
            <person name="Lotay V."/>
            <person name="Karimi K."/>
            <person name="Yasuoka Y."/>
            <person name="Dichmann D.S."/>
            <person name="Flajnik M.F."/>
            <person name="Houston D.W."/>
            <person name="Shendure J."/>
            <person name="DuPasquier L."/>
            <person name="Vize P.D."/>
            <person name="Zorn A.M."/>
            <person name="Ito M."/>
            <person name="Marcotte E.M."/>
            <person name="Wallingford J.B."/>
            <person name="Ito Y."/>
            <person name="Asashima M."/>
            <person name="Ueno N."/>
            <person name="Matsuda Y."/>
            <person name="Veenstra G.J."/>
            <person name="Fujiyama A."/>
            <person name="Harland R.M."/>
            <person name="Taira M."/>
            <person name="Rokhsar D.S."/>
        </authorList>
    </citation>
    <scope>NUCLEOTIDE SEQUENCE [LARGE SCALE GENOMIC DNA]</scope>
    <source>
        <strain evidence="4">J</strain>
    </source>
</reference>
<comment type="similarity">
    <text evidence="1">Belongs to the CCSER family.</text>
</comment>
<accession>A0A974DSQ6</accession>
<feature type="non-terminal residue" evidence="3">
    <location>
        <position position="1"/>
    </location>
</feature>
<evidence type="ECO:0000256" key="2">
    <source>
        <dbReference type="ARBA" id="ARBA00023054"/>
    </source>
</evidence>
<feature type="non-terminal residue" evidence="3">
    <location>
        <position position="68"/>
    </location>
</feature>
<evidence type="ECO:0000256" key="1">
    <source>
        <dbReference type="ARBA" id="ARBA00010949"/>
    </source>
</evidence>
<gene>
    <name evidence="3" type="ORF">XELAEV_180094636mg</name>
</gene>
<proteinExistence type="inferred from homology"/>
<dbReference type="Proteomes" id="UP000694892">
    <property type="component" value="Chromosome 1S"/>
</dbReference>
<sequence length="68" mass="7771">NLVLHLSKDSEEDAKCPRVCQVPTSPSVEWPFPQEEITGLDAVPFRLMMQDCTSVKTLLLKMKRILQE</sequence>